<keyword evidence="4" id="KW-1185">Reference proteome</keyword>
<dbReference type="InterPro" id="IPR018535">
    <property type="entry name" value="DUF1996"/>
</dbReference>
<gene>
    <name evidence="3" type="ORF">BT62DRAFT_939120</name>
</gene>
<dbReference type="OrthoDB" id="74764at2759"/>
<feature type="signal peptide" evidence="1">
    <location>
        <begin position="1"/>
        <end position="20"/>
    </location>
</feature>
<evidence type="ECO:0000313" key="3">
    <source>
        <dbReference type="EMBL" id="KAG7439296.1"/>
    </source>
</evidence>
<dbReference type="RefSeq" id="XP_043032796.1">
    <property type="nucleotide sequence ID" value="XM_043187659.1"/>
</dbReference>
<evidence type="ECO:0000313" key="4">
    <source>
        <dbReference type="Proteomes" id="UP000812287"/>
    </source>
</evidence>
<sequence length="97" mass="11212">MTVMIFSFFSLSWIPDLCSCWLMAADNVLTIQRMDPIQYPGMVGSHVHSVLGESCFSLNMSTANLQDSKCTLLPIQEDKSDYWYLVCLFHMVLWDFF</sequence>
<organism evidence="3 4">
    <name type="scientific">Guyanagaster necrorhizus</name>
    <dbReference type="NCBI Taxonomy" id="856835"/>
    <lineage>
        <taxon>Eukaryota</taxon>
        <taxon>Fungi</taxon>
        <taxon>Dikarya</taxon>
        <taxon>Basidiomycota</taxon>
        <taxon>Agaricomycotina</taxon>
        <taxon>Agaricomycetes</taxon>
        <taxon>Agaricomycetidae</taxon>
        <taxon>Agaricales</taxon>
        <taxon>Marasmiineae</taxon>
        <taxon>Physalacriaceae</taxon>
        <taxon>Guyanagaster</taxon>
    </lineage>
</organism>
<accession>A0A9P8AL62</accession>
<evidence type="ECO:0000256" key="1">
    <source>
        <dbReference type="SAM" id="SignalP"/>
    </source>
</evidence>
<dbReference type="Pfam" id="PF09362">
    <property type="entry name" value="DUF1996"/>
    <property type="match status" value="1"/>
</dbReference>
<feature type="chain" id="PRO_5040198865" description="DUF1996 domain-containing protein" evidence="1">
    <location>
        <begin position="21"/>
        <end position="97"/>
    </location>
</feature>
<dbReference type="PANTHER" id="PTHR43662:SF3">
    <property type="entry name" value="DOMAIN PROTEIN, PUTATIVE (AFU_ORTHOLOGUE AFUA_6G11970)-RELATED"/>
    <property type="match status" value="1"/>
</dbReference>
<reference evidence="3" key="1">
    <citation type="submission" date="2020-11" db="EMBL/GenBank/DDBJ databases">
        <title>Adaptations for nitrogen fixation in a non-lichenized fungal sporocarp promotes dispersal by wood-feeding termites.</title>
        <authorList>
            <consortium name="DOE Joint Genome Institute"/>
            <person name="Koch R.A."/>
            <person name="Yoon G."/>
            <person name="Arayal U."/>
            <person name="Lail K."/>
            <person name="Amirebrahimi M."/>
            <person name="Labutti K."/>
            <person name="Lipzen A."/>
            <person name="Riley R."/>
            <person name="Barry K."/>
            <person name="Henrissat B."/>
            <person name="Grigoriev I.V."/>
            <person name="Herr J.R."/>
            <person name="Aime M.C."/>
        </authorList>
    </citation>
    <scope>NUCLEOTIDE SEQUENCE</scope>
    <source>
        <strain evidence="3">MCA 3950</strain>
    </source>
</reference>
<name>A0A9P8AL62_9AGAR</name>
<evidence type="ECO:0000259" key="2">
    <source>
        <dbReference type="Pfam" id="PF09362"/>
    </source>
</evidence>
<feature type="domain" description="DUF1996" evidence="2">
    <location>
        <begin position="35"/>
        <end position="85"/>
    </location>
</feature>
<dbReference type="EMBL" id="MU250602">
    <property type="protein sequence ID" value="KAG7439296.1"/>
    <property type="molecule type" value="Genomic_DNA"/>
</dbReference>
<comment type="caution">
    <text evidence="3">The sequence shown here is derived from an EMBL/GenBank/DDBJ whole genome shotgun (WGS) entry which is preliminary data.</text>
</comment>
<keyword evidence="1" id="KW-0732">Signal</keyword>
<dbReference type="AlphaFoldDB" id="A0A9P8AL62"/>
<protein>
    <recommendedName>
        <fullName evidence="2">DUF1996 domain-containing protein</fullName>
    </recommendedName>
</protein>
<dbReference type="PANTHER" id="PTHR43662">
    <property type="match status" value="1"/>
</dbReference>
<proteinExistence type="predicted"/>
<dbReference type="GeneID" id="66109956"/>
<dbReference type="Proteomes" id="UP000812287">
    <property type="component" value="Unassembled WGS sequence"/>
</dbReference>